<sequence>MENESRTIKSFKNAYFNLFNQIFAVVIQFLIRTVFIKTLSDEYLGVNGLFSNILSVLSLAELGLGTALITNMYGPIARDEKKEIVKYFKAYKKVYSYIGIIIGVGGIILTPFLNYLLADAENIPQLKLLFLLYLSDTVATYFFAQYRALFSADQKDFINANNRTIFLIIQSIVQVLVLFAFHSFILYMLIKIICNLLSGYVLSLKAKKQYPYILYSQETDSLDEDEKNQLIKDSIGVLSTRIELTVLNSTDTIILSSVLGSVISGRYSNYSLIVCTVSTMIGMIFSSMQASIGNYCAQKEVIESKELYFKINYVYYCLYGAATICLIGLLTPTIITWLGHKFELELIISVIISLNFYFSNSRQSNLQFITIYHLLPKINVKNICEAVINLGVSLVLVNKIGLIGIFIGTAVSLIITSVWFEPYILYKYKWKNGLVVYYLNYLLRFIIVLVGSYITVKINTLIYNENIMSLIMCFIISIIISVVFVTLPFIYTKEFKFAFNSLKNVIMRVLRRRKSG</sequence>
<keyword evidence="3 6" id="KW-0812">Transmembrane</keyword>
<keyword evidence="4 6" id="KW-1133">Transmembrane helix</keyword>
<feature type="transmembrane region" description="Helical" evidence="6">
    <location>
        <begin position="468"/>
        <end position="491"/>
    </location>
</feature>
<dbReference type="PANTHER" id="PTHR30250">
    <property type="entry name" value="PST FAMILY PREDICTED COLANIC ACID TRANSPORTER"/>
    <property type="match status" value="1"/>
</dbReference>
<comment type="subcellular location">
    <subcellularLocation>
        <location evidence="1">Cell membrane</location>
        <topology evidence="1">Multi-pass membrane protein</topology>
    </subcellularLocation>
</comment>
<evidence type="ECO:0000256" key="4">
    <source>
        <dbReference type="ARBA" id="ARBA00022989"/>
    </source>
</evidence>
<evidence type="ECO:0000313" key="8">
    <source>
        <dbReference type="Proteomes" id="UP000189857"/>
    </source>
</evidence>
<evidence type="ECO:0000313" key="7">
    <source>
        <dbReference type="EMBL" id="SJZ57458.1"/>
    </source>
</evidence>
<keyword evidence="8" id="KW-1185">Reference proteome</keyword>
<feature type="transmembrane region" description="Helical" evidence="6">
    <location>
        <begin position="165"/>
        <end position="190"/>
    </location>
</feature>
<accession>A0A1T4LSG4</accession>
<evidence type="ECO:0000256" key="5">
    <source>
        <dbReference type="ARBA" id="ARBA00023136"/>
    </source>
</evidence>
<evidence type="ECO:0000256" key="6">
    <source>
        <dbReference type="SAM" id="Phobius"/>
    </source>
</evidence>
<reference evidence="7 8" key="1">
    <citation type="submission" date="2017-02" db="EMBL/GenBank/DDBJ databases">
        <authorList>
            <person name="Peterson S.W."/>
        </authorList>
    </citation>
    <scope>NUCLEOTIDE SEQUENCE [LARGE SCALE GENOMIC DNA]</scope>
    <source>
        <strain evidence="7 8">ATCC 17233</strain>
    </source>
</reference>
<feature type="transmembrane region" description="Helical" evidence="6">
    <location>
        <begin position="48"/>
        <end position="73"/>
    </location>
</feature>
<feature type="transmembrane region" description="Helical" evidence="6">
    <location>
        <begin position="313"/>
        <end position="335"/>
    </location>
</feature>
<evidence type="ECO:0000256" key="2">
    <source>
        <dbReference type="ARBA" id="ARBA00022475"/>
    </source>
</evidence>
<gene>
    <name evidence="7" type="ORF">SAMN02745110_00901</name>
</gene>
<evidence type="ECO:0000256" key="3">
    <source>
        <dbReference type="ARBA" id="ARBA00022692"/>
    </source>
</evidence>
<feature type="transmembrane region" description="Helical" evidence="6">
    <location>
        <begin position="14"/>
        <end position="36"/>
    </location>
</feature>
<dbReference type="AlphaFoldDB" id="A0A1T4LSG4"/>
<protein>
    <submittedName>
        <fullName evidence="7">Membrane protein involved in the export of O-antigen and teichoic acid</fullName>
    </submittedName>
</protein>
<dbReference type="EMBL" id="FUXA01000006">
    <property type="protein sequence ID" value="SJZ57458.1"/>
    <property type="molecule type" value="Genomic_DNA"/>
</dbReference>
<feature type="transmembrane region" description="Helical" evidence="6">
    <location>
        <begin position="435"/>
        <end position="456"/>
    </location>
</feature>
<keyword evidence="5 6" id="KW-0472">Membrane</keyword>
<feature type="transmembrane region" description="Helical" evidence="6">
    <location>
        <begin position="341"/>
        <end position="358"/>
    </location>
</feature>
<dbReference type="OrthoDB" id="8609648at2"/>
<feature type="transmembrane region" description="Helical" evidence="6">
    <location>
        <begin position="400"/>
        <end position="420"/>
    </location>
</feature>
<organism evidence="7 8">
    <name type="scientific">Eubacterium ruminantium</name>
    <dbReference type="NCBI Taxonomy" id="42322"/>
    <lineage>
        <taxon>Bacteria</taxon>
        <taxon>Bacillati</taxon>
        <taxon>Bacillota</taxon>
        <taxon>Clostridia</taxon>
        <taxon>Eubacteriales</taxon>
        <taxon>Eubacteriaceae</taxon>
        <taxon>Eubacterium</taxon>
    </lineage>
</organism>
<name>A0A1T4LSG4_9FIRM</name>
<proteinExistence type="predicted"/>
<keyword evidence="2" id="KW-1003">Cell membrane</keyword>
<dbReference type="Proteomes" id="UP000189857">
    <property type="component" value="Unassembled WGS sequence"/>
</dbReference>
<dbReference type="PANTHER" id="PTHR30250:SF26">
    <property type="entry name" value="PSMA PROTEIN"/>
    <property type="match status" value="1"/>
</dbReference>
<feature type="transmembrane region" description="Helical" evidence="6">
    <location>
        <begin position="94"/>
        <end position="117"/>
    </location>
</feature>
<dbReference type="GO" id="GO:0005886">
    <property type="term" value="C:plasma membrane"/>
    <property type="evidence" value="ECO:0007669"/>
    <property type="project" value="UniProtKB-SubCell"/>
</dbReference>
<evidence type="ECO:0000256" key="1">
    <source>
        <dbReference type="ARBA" id="ARBA00004651"/>
    </source>
</evidence>
<feature type="transmembrane region" description="Helical" evidence="6">
    <location>
        <begin position="123"/>
        <end position="144"/>
    </location>
</feature>
<dbReference type="RefSeq" id="WP_078786757.1">
    <property type="nucleotide sequence ID" value="NZ_FMTO01000004.1"/>
</dbReference>
<dbReference type="InterPro" id="IPR050833">
    <property type="entry name" value="Poly_Biosynth_Transport"/>
</dbReference>